<dbReference type="EMBL" id="BART01005989">
    <property type="protein sequence ID" value="GAG56079.1"/>
    <property type="molecule type" value="Genomic_DNA"/>
</dbReference>
<dbReference type="AlphaFoldDB" id="X0YJ37"/>
<dbReference type="GO" id="GO:0003676">
    <property type="term" value="F:nucleic acid binding"/>
    <property type="evidence" value="ECO:0007669"/>
    <property type="project" value="InterPro"/>
</dbReference>
<dbReference type="InterPro" id="IPR036397">
    <property type="entry name" value="RNaseH_sf"/>
</dbReference>
<dbReference type="Pfam" id="PF13482">
    <property type="entry name" value="RNase_H_2"/>
    <property type="match status" value="1"/>
</dbReference>
<accession>X0YJ37</accession>
<gene>
    <name evidence="2" type="ORF">S01H4_13616</name>
</gene>
<proteinExistence type="predicted"/>
<protein>
    <recommendedName>
        <fullName evidence="1">YprB ribonuclease H-like domain-containing protein</fullName>
    </recommendedName>
</protein>
<sequence>MDYYYNFETFDITHIADQYKGKTIEGLFPNHAIVRNKMGQFMEIVWKEEEFQCDLDLSLSKRKILSNLKTIYYIGDNIERQLNKKGVKSLYDLKINLKYNGSAHRLLDLIKSRNYKSLCKNKNIYDLDVAFCFGLEELLFIDIETLGLYDSPIIMIGLGFFKNNKFEIHILFARDLEEEFAICEHLKSDLLPKFTCFVTYNGKSFDIPYIANRFMYFFDENPMIAEEDAPYERSNTRFHHIDLYHNCRRKYKGSFDNYTLTDMEEKLLDLKRDNEMPSGAVGLCYKKYLNAPLRYVGLVKEVIDHNYWDIFSMPLILQKLLED</sequence>
<reference evidence="2" key="1">
    <citation type="journal article" date="2014" name="Front. Microbiol.">
        <title>High frequency of phylogenetically diverse reductive dehalogenase-homologous genes in deep subseafloor sedimentary metagenomes.</title>
        <authorList>
            <person name="Kawai M."/>
            <person name="Futagami T."/>
            <person name="Toyoda A."/>
            <person name="Takaki Y."/>
            <person name="Nishi S."/>
            <person name="Hori S."/>
            <person name="Arai W."/>
            <person name="Tsubouchi T."/>
            <person name="Morono Y."/>
            <person name="Uchiyama I."/>
            <person name="Ito T."/>
            <person name="Fujiyama A."/>
            <person name="Inagaki F."/>
            <person name="Takami H."/>
        </authorList>
    </citation>
    <scope>NUCLEOTIDE SEQUENCE</scope>
    <source>
        <strain evidence="2">Expedition CK06-06</strain>
    </source>
</reference>
<evidence type="ECO:0000259" key="1">
    <source>
        <dbReference type="Pfam" id="PF13482"/>
    </source>
</evidence>
<dbReference type="SUPFAM" id="SSF53098">
    <property type="entry name" value="Ribonuclease H-like"/>
    <property type="match status" value="1"/>
</dbReference>
<dbReference type="PANTHER" id="PTHR38462">
    <property type="entry name" value="EXONUCLEASE-LIKE PROTEIN"/>
    <property type="match status" value="1"/>
</dbReference>
<comment type="caution">
    <text evidence="2">The sequence shown here is derived from an EMBL/GenBank/DDBJ whole genome shotgun (WGS) entry which is preliminary data.</text>
</comment>
<dbReference type="PANTHER" id="PTHR38462:SF1">
    <property type="entry name" value="YPRB RIBONUCLEASE H-LIKE DOMAIN-CONTAINING PROTEIN"/>
    <property type="match status" value="1"/>
</dbReference>
<dbReference type="InterPro" id="IPR038720">
    <property type="entry name" value="YprB_RNase_H-like_dom"/>
</dbReference>
<name>X0YJ37_9ZZZZ</name>
<dbReference type="InterPro" id="IPR012337">
    <property type="entry name" value="RNaseH-like_sf"/>
</dbReference>
<dbReference type="Gene3D" id="3.30.420.10">
    <property type="entry name" value="Ribonuclease H-like superfamily/Ribonuclease H"/>
    <property type="match status" value="1"/>
</dbReference>
<evidence type="ECO:0000313" key="2">
    <source>
        <dbReference type="EMBL" id="GAG56079.1"/>
    </source>
</evidence>
<feature type="domain" description="YprB ribonuclease H-like" evidence="1">
    <location>
        <begin position="139"/>
        <end position="320"/>
    </location>
</feature>
<organism evidence="2">
    <name type="scientific">marine sediment metagenome</name>
    <dbReference type="NCBI Taxonomy" id="412755"/>
    <lineage>
        <taxon>unclassified sequences</taxon>
        <taxon>metagenomes</taxon>
        <taxon>ecological metagenomes</taxon>
    </lineage>
</organism>